<dbReference type="Pfam" id="PF00017">
    <property type="entry name" value="SH2"/>
    <property type="match status" value="1"/>
</dbReference>
<evidence type="ECO:0000259" key="3">
    <source>
        <dbReference type="PROSITE" id="PS50001"/>
    </source>
</evidence>
<dbReference type="GeneID" id="25911152"/>
<name>A0A0L0FJD0_9EUKA</name>
<feature type="region of interest" description="Disordered" evidence="2">
    <location>
        <begin position="28"/>
        <end position="151"/>
    </location>
</feature>
<dbReference type="InterPro" id="IPR000980">
    <property type="entry name" value="SH2"/>
</dbReference>
<evidence type="ECO:0000313" key="4">
    <source>
        <dbReference type="EMBL" id="KNC76875.1"/>
    </source>
</evidence>
<feature type="compositionally biased region" description="Polar residues" evidence="2">
    <location>
        <begin position="75"/>
        <end position="105"/>
    </location>
</feature>
<feature type="compositionally biased region" description="Polar residues" evidence="2">
    <location>
        <begin position="34"/>
        <end position="54"/>
    </location>
</feature>
<dbReference type="SUPFAM" id="SSF55550">
    <property type="entry name" value="SH2 domain"/>
    <property type="match status" value="1"/>
</dbReference>
<feature type="compositionally biased region" description="Basic and acidic residues" evidence="2">
    <location>
        <begin position="142"/>
        <end position="151"/>
    </location>
</feature>
<reference evidence="4 5" key="1">
    <citation type="submission" date="2011-02" db="EMBL/GenBank/DDBJ databases">
        <title>The Genome Sequence of Sphaeroforma arctica JP610.</title>
        <authorList>
            <consortium name="The Broad Institute Genome Sequencing Platform"/>
            <person name="Russ C."/>
            <person name="Cuomo C."/>
            <person name="Young S.K."/>
            <person name="Zeng Q."/>
            <person name="Gargeya S."/>
            <person name="Alvarado L."/>
            <person name="Berlin A."/>
            <person name="Chapman S.B."/>
            <person name="Chen Z."/>
            <person name="Freedman E."/>
            <person name="Gellesch M."/>
            <person name="Goldberg J."/>
            <person name="Griggs A."/>
            <person name="Gujja S."/>
            <person name="Heilman E."/>
            <person name="Heiman D."/>
            <person name="Howarth C."/>
            <person name="Mehta T."/>
            <person name="Neiman D."/>
            <person name="Pearson M."/>
            <person name="Roberts A."/>
            <person name="Saif S."/>
            <person name="Shea T."/>
            <person name="Shenoy N."/>
            <person name="Sisk P."/>
            <person name="Stolte C."/>
            <person name="Sykes S."/>
            <person name="White J."/>
            <person name="Yandava C."/>
            <person name="Burger G."/>
            <person name="Gray M.W."/>
            <person name="Holland P.W.H."/>
            <person name="King N."/>
            <person name="Lang F.B.F."/>
            <person name="Roger A.J."/>
            <person name="Ruiz-Trillo I."/>
            <person name="Haas B."/>
            <person name="Nusbaum C."/>
            <person name="Birren B."/>
        </authorList>
    </citation>
    <scope>NUCLEOTIDE SEQUENCE [LARGE SCALE GENOMIC DNA]</scope>
    <source>
        <strain evidence="4 5">JP610</strain>
    </source>
</reference>
<protein>
    <recommendedName>
        <fullName evidence="3">SH2 domain-containing protein</fullName>
    </recommendedName>
</protein>
<dbReference type="RefSeq" id="XP_014150777.1">
    <property type="nucleotide sequence ID" value="XM_014295302.1"/>
</dbReference>
<dbReference type="Gene3D" id="3.30.505.10">
    <property type="entry name" value="SH2 domain"/>
    <property type="match status" value="1"/>
</dbReference>
<feature type="compositionally biased region" description="Low complexity" evidence="2">
    <location>
        <begin position="272"/>
        <end position="282"/>
    </location>
</feature>
<feature type="non-terminal residue" evidence="4">
    <location>
        <position position="1"/>
    </location>
</feature>
<accession>A0A0L0FJD0</accession>
<dbReference type="PROSITE" id="PS50001">
    <property type="entry name" value="SH2"/>
    <property type="match status" value="1"/>
</dbReference>
<sequence>DSSIQLETEFATSLFKRPKLVINVVVTEGGGANGSDSATQSASAVNNRSFNGGNTSLPPTSPRSSSLRSRSSSSQQRETNSMRTNSSVVNTSAKFGGQESSALARSSSGGYQSGSKSVSRHNSGLASVSSNDVDRANQTPGQKDEEIRALKEKQERVELELQRVQEQFATFSSMQAPSSSMQTPSSSMQAPMYSNVGPGQPISPPPAGAQSPALRHSQSVMTKRGDNKGAIGRTHSSVQNAVTIKFNDDTVPDSDSLDDDANSSGMDDAVNGSSAKASGAAAFQQSAYYVNDRVTSGKEDRGGSDLAAHNGVNRSMTQPLEAHQPAPRPRPRPRPTDGFAVPEETGQSPMQYNPHHKLGGVSPQMERSWYNKNSNSKQPGVSRTDSNLSANSEHFDQGLAKQAAHRNNTMQLPSRTSPSRHRSQSQQRSSPTMSHRDMHTQSVFVPGRTVSQGHAQQPKERRVVMDGATVGECSFFHELLDMTKQERHDKLCELFAGRKNGDWLLRYNTEQNSYIITLKYIGTLLHIKIPQDETGTYELGEVAFSRLVDLLSYYSNHRLSEDIPIRLNECVRVQLPTLEGDAGYVVIGPKSNYGG</sequence>
<keyword evidence="1" id="KW-0727">SH2 domain</keyword>
<feature type="compositionally biased region" description="Polar residues" evidence="2">
    <location>
        <begin position="120"/>
        <end position="141"/>
    </location>
</feature>
<evidence type="ECO:0000313" key="5">
    <source>
        <dbReference type="Proteomes" id="UP000054560"/>
    </source>
</evidence>
<gene>
    <name evidence="4" type="ORF">SARC_10648</name>
</gene>
<feature type="compositionally biased region" description="Polar residues" evidence="2">
    <location>
        <begin position="370"/>
        <end position="390"/>
    </location>
</feature>
<dbReference type="EMBL" id="KQ242931">
    <property type="protein sequence ID" value="KNC76875.1"/>
    <property type="molecule type" value="Genomic_DNA"/>
</dbReference>
<feature type="compositionally biased region" description="Low complexity" evidence="2">
    <location>
        <begin position="106"/>
        <end position="117"/>
    </location>
</feature>
<evidence type="ECO:0000256" key="1">
    <source>
        <dbReference type="PROSITE-ProRule" id="PRU00191"/>
    </source>
</evidence>
<evidence type="ECO:0000256" key="2">
    <source>
        <dbReference type="SAM" id="MobiDB-lite"/>
    </source>
</evidence>
<feature type="region of interest" description="Disordered" evidence="2">
    <location>
        <begin position="294"/>
        <end position="390"/>
    </location>
</feature>
<dbReference type="InterPro" id="IPR036860">
    <property type="entry name" value="SH2_dom_sf"/>
</dbReference>
<proteinExistence type="predicted"/>
<feature type="domain" description="SH2" evidence="3">
    <location>
        <begin position="475"/>
        <end position="577"/>
    </location>
</feature>
<dbReference type="SMART" id="SM00252">
    <property type="entry name" value="SH2"/>
    <property type="match status" value="1"/>
</dbReference>
<feature type="compositionally biased region" description="Acidic residues" evidence="2">
    <location>
        <begin position="250"/>
        <end position="261"/>
    </location>
</feature>
<keyword evidence="5" id="KW-1185">Reference proteome</keyword>
<dbReference type="Proteomes" id="UP000054560">
    <property type="component" value="Unassembled WGS sequence"/>
</dbReference>
<feature type="compositionally biased region" description="Low complexity" evidence="2">
    <location>
        <begin position="55"/>
        <end position="74"/>
    </location>
</feature>
<dbReference type="STRING" id="667725.A0A0L0FJD0"/>
<dbReference type="AlphaFoldDB" id="A0A0L0FJD0"/>
<feature type="region of interest" description="Disordered" evidence="2">
    <location>
        <begin position="410"/>
        <end position="438"/>
    </location>
</feature>
<feature type="compositionally biased region" description="Low complexity" evidence="2">
    <location>
        <begin position="170"/>
        <end position="191"/>
    </location>
</feature>
<feature type="region of interest" description="Disordered" evidence="2">
    <location>
        <begin position="170"/>
        <end position="282"/>
    </location>
</feature>
<organism evidence="4 5">
    <name type="scientific">Sphaeroforma arctica JP610</name>
    <dbReference type="NCBI Taxonomy" id="667725"/>
    <lineage>
        <taxon>Eukaryota</taxon>
        <taxon>Ichthyosporea</taxon>
        <taxon>Ichthyophonida</taxon>
        <taxon>Sphaeroforma</taxon>
    </lineage>
</organism>